<evidence type="ECO:0000313" key="2">
    <source>
        <dbReference type="EMBL" id="KDQ51016.1"/>
    </source>
</evidence>
<reference evidence="3" key="1">
    <citation type="journal article" date="2014" name="Proc. Natl. Acad. Sci. U.S.A.">
        <title>Extensive sampling of basidiomycete genomes demonstrates inadequacy of the white-rot/brown-rot paradigm for wood decay fungi.</title>
        <authorList>
            <person name="Riley R."/>
            <person name="Salamov A.A."/>
            <person name="Brown D.W."/>
            <person name="Nagy L.G."/>
            <person name="Floudas D."/>
            <person name="Held B.W."/>
            <person name="Levasseur A."/>
            <person name="Lombard V."/>
            <person name="Morin E."/>
            <person name="Otillar R."/>
            <person name="Lindquist E.A."/>
            <person name="Sun H."/>
            <person name="LaButti K.M."/>
            <person name="Schmutz J."/>
            <person name="Jabbour D."/>
            <person name="Luo H."/>
            <person name="Baker S.E."/>
            <person name="Pisabarro A.G."/>
            <person name="Walton J.D."/>
            <person name="Blanchette R.A."/>
            <person name="Henrissat B."/>
            <person name="Martin F."/>
            <person name="Cullen D."/>
            <person name="Hibbett D.S."/>
            <person name="Grigoriev I.V."/>
        </authorList>
    </citation>
    <scope>NUCLEOTIDE SEQUENCE [LARGE SCALE GENOMIC DNA]</scope>
    <source>
        <strain evidence="3">MUCL 33604</strain>
    </source>
</reference>
<dbReference type="AlphaFoldDB" id="A0A067PKP4"/>
<feature type="region of interest" description="Disordered" evidence="1">
    <location>
        <begin position="91"/>
        <end position="118"/>
    </location>
</feature>
<name>A0A067PKP4_9AGAM</name>
<gene>
    <name evidence="2" type="ORF">JAAARDRAFT_706814</name>
</gene>
<evidence type="ECO:0000313" key="3">
    <source>
        <dbReference type="Proteomes" id="UP000027265"/>
    </source>
</evidence>
<evidence type="ECO:0000256" key="1">
    <source>
        <dbReference type="SAM" id="MobiDB-lite"/>
    </source>
</evidence>
<proteinExistence type="predicted"/>
<dbReference type="InParanoid" id="A0A067PKP4"/>
<protein>
    <submittedName>
        <fullName evidence="2">Uncharacterized protein</fullName>
    </submittedName>
</protein>
<organism evidence="2 3">
    <name type="scientific">Jaapia argillacea MUCL 33604</name>
    <dbReference type="NCBI Taxonomy" id="933084"/>
    <lineage>
        <taxon>Eukaryota</taxon>
        <taxon>Fungi</taxon>
        <taxon>Dikarya</taxon>
        <taxon>Basidiomycota</taxon>
        <taxon>Agaricomycotina</taxon>
        <taxon>Agaricomycetes</taxon>
        <taxon>Agaricomycetidae</taxon>
        <taxon>Jaapiales</taxon>
        <taxon>Jaapiaceae</taxon>
        <taxon>Jaapia</taxon>
    </lineage>
</organism>
<feature type="region of interest" description="Disordered" evidence="1">
    <location>
        <begin position="27"/>
        <end position="76"/>
    </location>
</feature>
<keyword evidence="3" id="KW-1185">Reference proteome</keyword>
<dbReference type="Proteomes" id="UP000027265">
    <property type="component" value="Unassembled WGS sequence"/>
</dbReference>
<dbReference type="HOGENOM" id="CLU_2073507_0_0_1"/>
<sequence length="118" mass="12957">MTTTTTTAMGADDTLVVARRPHCITRSDSLFQLPRRRHHMPPTPRLPPTNRREVPQARLTDPPPSPPPLSLNLRSPPILVPPARSLGRNTLSSISLSRPSHAIRIPAATSRAFPGPRE</sequence>
<dbReference type="EMBL" id="KL197752">
    <property type="protein sequence ID" value="KDQ51016.1"/>
    <property type="molecule type" value="Genomic_DNA"/>
</dbReference>
<accession>A0A067PKP4</accession>